<dbReference type="EMBL" id="SDLV01000006">
    <property type="protein sequence ID" value="THV62633.1"/>
    <property type="molecule type" value="Genomic_DNA"/>
</dbReference>
<evidence type="ECO:0000313" key="3">
    <source>
        <dbReference type="Proteomes" id="UP000306038"/>
    </source>
</evidence>
<dbReference type="InterPro" id="IPR029044">
    <property type="entry name" value="Nucleotide-diphossugar_trans"/>
</dbReference>
<dbReference type="PANTHER" id="PTHR22916:SF3">
    <property type="entry name" value="UDP-GLCNAC:BETAGAL BETA-1,3-N-ACETYLGLUCOSAMINYLTRANSFERASE-LIKE PROTEIN 1"/>
    <property type="match status" value="1"/>
</dbReference>
<feature type="domain" description="Glycosyltransferase 2-like" evidence="1">
    <location>
        <begin position="9"/>
        <end position="133"/>
    </location>
</feature>
<protein>
    <submittedName>
        <fullName evidence="2">Glycosyltransferase</fullName>
    </submittedName>
</protein>
<name>A0ABY2RAL1_9FLAO</name>
<evidence type="ECO:0000259" key="1">
    <source>
        <dbReference type="Pfam" id="PF00535"/>
    </source>
</evidence>
<sequence>MDNSFFLISIIVPCYNASYYIKEVLESIQSQTHYNIECIVINDGSTDNTLEIINCFSDERFHIYNQKNKGLSDTRNFGLEKASGDFIFFCDSDDLLPSNALESLISEYTGKEDIIVGKTSTYSWEEKRNVSFLPQPKEKQHLENKNTEVLLKNITEGLSPIAQNKLYKSSFLKENNLTFLSGIYHEDELWFFETMFQAKNVVFIPDITYLYTIDNAQSITKKNSDKNLLGYLSVIQTIYNNYYLQYPEQSNIAYYIAYLKKIIIGNYKHHSNYSNTAIHKMETVFKEVNPKFNDNISLKSIEKKYFRYINTLSLKDAETIKKEYFNNPVNSLRKYYKILRFSILKLKK</sequence>
<gene>
    <name evidence="2" type="ORF">EK417_03865</name>
</gene>
<dbReference type="Pfam" id="PF00535">
    <property type="entry name" value="Glycos_transf_2"/>
    <property type="match status" value="1"/>
</dbReference>
<dbReference type="InterPro" id="IPR001173">
    <property type="entry name" value="Glyco_trans_2-like"/>
</dbReference>
<dbReference type="CDD" id="cd00761">
    <property type="entry name" value="Glyco_tranf_GTA_type"/>
    <property type="match status" value="1"/>
</dbReference>
<dbReference type="Proteomes" id="UP000306038">
    <property type="component" value="Unassembled WGS sequence"/>
</dbReference>
<keyword evidence="3" id="KW-1185">Reference proteome</keyword>
<proteinExistence type="predicted"/>
<comment type="caution">
    <text evidence="2">The sequence shown here is derived from an EMBL/GenBank/DDBJ whole genome shotgun (WGS) entry which is preliminary data.</text>
</comment>
<dbReference type="PANTHER" id="PTHR22916">
    <property type="entry name" value="GLYCOSYLTRANSFERASE"/>
    <property type="match status" value="1"/>
</dbReference>
<evidence type="ECO:0000313" key="2">
    <source>
        <dbReference type="EMBL" id="THV62633.1"/>
    </source>
</evidence>
<dbReference type="SUPFAM" id="SSF53448">
    <property type="entry name" value="Nucleotide-diphospho-sugar transferases"/>
    <property type="match status" value="1"/>
</dbReference>
<accession>A0ABY2RAL1</accession>
<reference evidence="2 3" key="1">
    <citation type="submission" date="2019-01" db="EMBL/GenBank/DDBJ databases">
        <authorList>
            <person name="B I."/>
            <person name="Ch S."/>
            <person name="Ch V.R."/>
        </authorList>
    </citation>
    <scope>NUCLEOTIDE SEQUENCE [LARGE SCALE GENOMIC DNA]</scope>
    <source>
        <strain evidence="2 3">JC507</strain>
    </source>
</reference>
<dbReference type="RefSeq" id="WP_136521381.1">
    <property type="nucleotide sequence ID" value="NZ_SDLV01000006.1"/>
</dbReference>
<organism evidence="2 3">
    <name type="scientific">Chryseobacterium candidae</name>
    <dbReference type="NCBI Taxonomy" id="1978493"/>
    <lineage>
        <taxon>Bacteria</taxon>
        <taxon>Pseudomonadati</taxon>
        <taxon>Bacteroidota</taxon>
        <taxon>Flavobacteriia</taxon>
        <taxon>Flavobacteriales</taxon>
        <taxon>Weeksellaceae</taxon>
        <taxon>Chryseobacterium group</taxon>
        <taxon>Chryseobacterium</taxon>
    </lineage>
</organism>
<dbReference type="Gene3D" id="3.90.550.10">
    <property type="entry name" value="Spore Coat Polysaccharide Biosynthesis Protein SpsA, Chain A"/>
    <property type="match status" value="1"/>
</dbReference>